<organism evidence="9 10">
    <name type="scientific">Latimeria chalumnae</name>
    <name type="common">Coelacanth</name>
    <dbReference type="NCBI Taxonomy" id="7897"/>
    <lineage>
        <taxon>Eukaryota</taxon>
        <taxon>Metazoa</taxon>
        <taxon>Chordata</taxon>
        <taxon>Craniata</taxon>
        <taxon>Vertebrata</taxon>
        <taxon>Euteleostomi</taxon>
        <taxon>Coelacanthiformes</taxon>
        <taxon>Coelacanthidae</taxon>
        <taxon>Latimeria</taxon>
    </lineage>
</organism>
<protein>
    <submittedName>
        <fullName evidence="9">Solute carrier family 35 member E4</fullName>
    </submittedName>
</protein>
<reference evidence="9" key="2">
    <citation type="submission" date="2025-08" db="UniProtKB">
        <authorList>
            <consortium name="Ensembl"/>
        </authorList>
    </citation>
    <scope>IDENTIFICATION</scope>
</reference>
<dbReference type="Bgee" id="ENSLACG00000016437">
    <property type="expression patterns" value="Expressed in muscle tissue and 3 other cell types or tissues"/>
</dbReference>
<evidence type="ECO:0000256" key="6">
    <source>
        <dbReference type="ARBA" id="ARBA00093775"/>
    </source>
</evidence>
<dbReference type="GO" id="GO:0016020">
    <property type="term" value="C:membrane"/>
    <property type="evidence" value="ECO:0007669"/>
    <property type="project" value="UniProtKB-SubCell"/>
</dbReference>
<dbReference type="AlphaFoldDB" id="H3B9U5"/>
<evidence type="ECO:0000256" key="5">
    <source>
        <dbReference type="ARBA" id="ARBA00093767"/>
    </source>
</evidence>
<dbReference type="InterPro" id="IPR050186">
    <property type="entry name" value="TPT_transporter"/>
</dbReference>
<dbReference type="OrthoDB" id="10261634at2759"/>
<gene>
    <name evidence="9" type="primary">SLC35E4</name>
    <name evidence="9" type="synonym">LOC106701767</name>
</gene>
<evidence type="ECO:0000256" key="1">
    <source>
        <dbReference type="ARBA" id="ARBA00004141"/>
    </source>
</evidence>
<dbReference type="SUPFAM" id="SSF103481">
    <property type="entry name" value="Multidrug resistance efflux transporter EmrE"/>
    <property type="match status" value="2"/>
</dbReference>
<name>H3B9U5_LATCH</name>
<dbReference type="KEGG" id="lcm:106701767"/>
<evidence type="ECO:0000313" key="9">
    <source>
        <dbReference type="Ensembl" id="ENSLACP00000018666.1"/>
    </source>
</evidence>
<keyword evidence="4 7" id="KW-0472">Membrane</keyword>
<reference evidence="9" key="3">
    <citation type="submission" date="2025-09" db="UniProtKB">
        <authorList>
            <consortium name="Ensembl"/>
        </authorList>
    </citation>
    <scope>IDENTIFICATION</scope>
</reference>
<feature type="transmembrane region" description="Helical" evidence="7">
    <location>
        <begin position="71"/>
        <end position="92"/>
    </location>
</feature>
<evidence type="ECO:0000256" key="4">
    <source>
        <dbReference type="ARBA" id="ARBA00023136"/>
    </source>
</evidence>
<evidence type="ECO:0000256" key="3">
    <source>
        <dbReference type="ARBA" id="ARBA00022989"/>
    </source>
</evidence>
<evidence type="ECO:0000256" key="2">
    <source>
        <dbReference type="ARBA" id="ARBA00022692"/>
    </source>
</evidence>
<keyword evidence="10" id="KW-1185">Reference proteome</keyword>
<dbReference type="PANTHER" id="PTHR11132">
    <property type="entry name" value="SOLUTE CARRIER FAMILY 35"/>
    <property type="match status" value="1"/>
</dbReference>
<dbReference type="Proteomes" id="UP000008672">
    <property type="component" value="Unassembled WGS sequence"/>
</dbReference>
<evidence type="ECO:0000256" key="7">
    <source>
        <dbReference type="SAM" id="Phobius"/>
    </source>
</evidence>
<dbReference type="Ensembl" id="ENSLACT00000018799.1">
    <property type="protein sequence ID" value="ENSLACP00000018666.1"/>
    <property type="gene ID" value="ENSLACG00000016437.2"/>
</dbReference>
<reference evidence="10" key="1">
    <citation type="submission" date="2011-08" db="EMBL/GenBank/DDBJ databases">
        <title>The draft genome of Latimeria chalumnae.</title>
        <authorList>
            <person name="Di Palma F."/>
            <person name="Alfoldi J."/>
            <person name="Johnson J."/>
            <person name="Berlin A."/>
            <person name="Gnerre S."/>
            <person name="Jaffe D."/>
            <person name="MacCallum I."/>
            <person name="Young S."/>
            <person name="Walker B.J."/>
            <person name="Lander E."/>
            <person name="Lindblad-Toh K."/>
        </authorList>
    </citation>
    <scope>NUCLEOTIDE SEQUENCE [LARGE SCALE GENOMIC DNA]</scope>
    <source>
        <strain evidence="10">Wild caught</strain>
    </source>
</reference>
<dbReference type="Pfam" id="PF03151">
    <property type="entry name" value="TPT"/>
    <property type="match status" value="1"/>
</dbReference>
<feature type="transmembrane region" description="Helical" evidence="7">
    <location>
        <begin position="302"/>
        <end position="331"/>
    </location>
</feature>
<keyword evidence="3 7" id="KW-1133">Transmembrane helix</keyword>
<dbReference type="InterPro" id="IPR004853">
    <property type="entry name" value="Sugar_P_trans_dom"/>
</dbReference>
<comment type="function">
    <text evidence="5">Putative transporter.</text>
</comment>
<dbReference type="eggNOG" id="KOG1441">
    <property type="taxonomic scope" value="Eukaryota"/>
</dbReference>
<dbReference type="OMA" id="MAGLNKW"/>
<dbReference type="GeneTree" id="ENSGT00730000111291"/>
<keyword evidence="2 7" id="KW-0812">Transmembrane</keyword>
<sequence length="358" mass="40188">MERQILRIKDDIDMRYTNGVLVATLYSQANTEDILKQQKRMMHLSLAVSVWLVMGSSISSLNKWIFAVHNFRYPLLLSSLHMLTAILVDYLLIRFGFVKGKATENPLNSGTKFKVFLLSLTFCANIACGNLGLNYTQLSFAQMIYTTTPLFTLTLSKVFLGTHHHILKYTAMMPICLGACFTIMGEVQFNQTGCFFLFAATMLRGMKSIQQSILLQDFKMHSVILLYLMSIPSFCILFVASLVLENSPVWESSVKYDHRLLGFILLSCVGSVLYQLASFCVITLTSAVTIHILGNLNVMGNLLLSQVLFGCQLTAFSYAGIGLTFSGLFMFQNSELIAGYLNSRWHLSRQQKACPKSE</sequence>
<feature type="transmembrane region" description="Helical" evidence="7">
    <location>
        <begin position="139"/>
        <end position="159"/>
    </location>
</feature>
<evidence type="ECO:0000313" key="10">
    <source>
        <dbReference type="Proteomes" id="UP000008672"/>
    </source>
</evidence>
<dbReference type="EMBL" id="AFYH01046325">
    <property type="status" value="NOT_ANNOTATED_CDS"/>
    <property type="molecule type" value="Genomic_DNA"/>
</dbReference>
<evidence type="ECO:0000259" key="8">
    <source>
        <dbReference type="Pfam" id="PF03151"/>
    </source>
</evidence>
<dbReference type="EMBL" id="AFYH01046326">
    <property type="status" value="NOT_ANNOTATED_CDS"/>
    <property type="molecule type" value="Genomic_DNA"/>
</dbReference>
<dbReference type="FunCoup" id="H3B9U5">
    <property type="interactions" value="197"/>
</dbReference>
<comment type="subcellular location">
    <subcellularLocation>
        <location evidence="1">Membrane</location>
        <topology evidence="1">Multi-pass membrane protein</topology>
    </subcellularLocation>
</comment>
<feature type="transmembrane region" description="Helical" evidence="7">
    <location>
        <begin position="263"/>
        <end position="290"/>
    </location>
</feature>
<feature type="domain" description="Sugar phosphate transporter" evidence="8">
    <location>
        <begin position="43"/>
        <end position="331"/>
    </location>
</feature>
<dbReference type="InParanoid" id="H3B9U5"/>
<comment type="similarity">
    <text evidence="6">Belongs to the TPT transporter family. SLC35E subfamily.</text>
</comment>
<feature type="transmembrane region" description="Helical" evidence="7">
    <location>
        <begin position="44"/>
        <end position="65"/>
    </location>
</feature>
<dbReference type="InterPro" id="IPR037185">
    <property type="entry name" value="EmrE-like"/>
</dbReference>
<accession>H3B9U5</accession>
<proteinExistence type="inferred from homology"/>
<feature type="transmembrane region" description="Helical" evidence="7">
    <location>
        <begin position="218"/>
        <end position="243"/>
    </location>
</feature>
<feature type="transmembrane region" description="Helical" evidence="7">
    <location>
        <begin position="113"/>
        <end position="133"/>
    </location>
</feature>